<dbReference type="InterPro" id="IPR002575">
    <property type="entry name" value="Aminoglycoside_PTrfase"/>
</dbReference>
<sequence>MTESPEALAVDADAVSRWLVALGVEFAAPLHFQRIGLGQSNLTYRVTDAAGRSWVLRRPPVGQLLASAHDVVREARIMAALADTDVPVPRILGVTADSEFSEVPWVLMEFVDGLVVDTMVIAAAMTPRQRRRIAQSMPRTLARIHAVDLARVGLDDLASRRPYAQRQLKRWSGQWELAKTREFPDLEDLTRRLSAAVPVQRETCLVHGDFHLRNLVTSVHTGQVTAVLDWELSTLGDPLADMGTLLTYWPEPGEMTGGDFAPSTLQGFPDRAEMTRAYLEATGRDPAALQFWHVLGLWKLAIIAEGVLRRALDEPQNKAAAGTPTVEQIDAVVRQAREIADAAGI</sequence>
<dbReference type="InterPro" id="IPR041726">
    <property type="entry name" value="ACAD10_11_N"/>
</dbReference>
<comment type="caution">
    <text evidence="2">The sequence shown here is derived from an EMBL/GenBank/DDBJ whole genome shotgun (WGS) entry which is preliminary data.</text>
</comment>
<reference evidence="2 4" key="1">
    <citation type="submission" date="2016-10" db="EMBL/GenBank/DDBJ databases">
        <title>Genome sequence of Mycobacterium talmonii.</title>
        <authorList>
            <person name="Greninger A.L."/>
            <person name="Elliott B."/>
            <person name="Vasireddy S."/>
            <person name="Vasireddy R."/>
        </authorList>
    </citation>
    <scope>NUCLEOTIDE SEQUENCE [LARGE SCALE GENOMIC DNA]</scope>
    <source>
        <strain evidence="2">MO-5499</strain>
        <strain evidence="4">NE-TNMC-100812</strain>
    </source>
</reference>
<keyword evidence="4" id="KW-1185">Reference proteome</keyword>
<feature type="domain" description="Aminoglycoside phosphotransferase" evidence="1">
    <location>
        <begin position="32"/>
        <end position="289"/>
    </location>
</feature>
<evidence type="ECO:0000313" key="4">
    <source>
        <dbReference type="Proteomes" id="UP000179734"/>
    </source>
</evidence>
<dbReference type="PANTHER" id="PTHR47829">
    <property type="entry name" value="HYDROLASE, PUTATIVE (AFU_ORTHOLOGUE AFUA_1G12880)-RELATED"/>
    <property type="match status" value="1"/>
</dbReference>
<name>A0A1S1NEC1_9MYCO</name>
<dbReference type="InterPro" id="IPR011009">
    <property type="entry name" value="Kinase-like_dom_sf"/>
</dbReference>
<evidence type="ECO:0000313" key="2">
    <source>
        <dbReference type="EMBL" id="OHV00011.1"/>
    </source>
</evidence>
<dbReference type="SUPFAM" id="SSF56112">
    <property type="entry name" value="Protein kinase-like (PK-like)"/>
    <property type="match status" value="1"/>
</dbReference>
<reference evidence="3" key="3">
    <citation type="submission" date="2018-01" db="EMBL/GenBank/DDBJ databases">
        <authorList>
            <person name="Gaut B.S."/>
            <person name="Morton B.R."/>
            <person name="Clegg M.T."/>
            <person name="Duvall M.R."/>
        </authorList>
    </citation>
    <scope>NUCLEOTIDE SEQUENCE</scope>
    <source>
        <strain evidence="3">ATCC BAA-2683</strain>
    </source>
</reference>
<reference evidence="3 5" key="2">
    <citation type="journal article" date="2017" name="Int. J. Syst. Evol. Microbiol.">
        <title>Mycobacterium talmoniae sp. nov., a slowly growing mycobacterium isolated from human respiratory samples.</title>
        <authorList>
            <person name="Davidson R.M."/>
            <person name="DeGroote M.A."/>
            <person name="Marola J.L."/>
            <person name="Buss S."/>
            <person name="Jones V."/>
            <person name="McNeil M.R."/>
            <person name="Freifeld A.G."/>
            <person name="Elaine Epperson L."/>
            <person name="Hasan N.A."/>
            <person name="Jackson M."/>
            <person name="Iwen P.C."/>
            <person name="Salfinger M."/>
            <person name="Strong M."/>
        </authorList>
    </citation>
    <scope>NUCLEOTIDE SEQUENCE [LARGE SCALE GENOMIC DNA]</scope>
    <source>
        <strain evidence="3 5">ATCC BAA-2683</strain>
    </source>
</reference>
<dbReference type="Proteomes" id="UP000238296">
    <property type="component" value="Unassembled WGS sequence"/>
</dbReference>
<dbReference type="GO" id="GO:0016740">
    <property type="term" value="F:transferase activity"/>
    <property type="evidence" value="ECO:0007669"/>
    <property type="project" value="UniProtKB-KW"/>
</dbReference>
<evidence type="ECO:0000313" key="3">
    <source>
        <dbReference type="EMBL" id="PQM45064.1"/>
    </source>
</evidence>
<dbReference type="EMBL" id="PPEA01000673">
    <property type="protein sequence ID" value="PQM45064.1"/>
    <property type="molecule type" value="Genomic_DNA"/>
</dbReference>
<proteinExistence type="predicted"/>
<dbReference type="AlphaFoldDB" id="A0A1S1NEC1"/>
<dbReference type="Gene3D" id="3.30.200.20">
    <property type="entry name" value="Phosphorylase Kinase, domain 1"/>
    <property type="match status" value="1"/>
</dbReference>
<dbReference type="RefSeq" id="WP_071028445.1">
    <property type="nucleotide sequence ID" value="NZ_MLQM01000116.1"/>
</dbReference>
<gene>
    <name evidence="2" type="ORF">BKN37_18570</name>
    <name evidence="3" type="ORF">C1Y40_04770</name>
</gene>
<evidence type="ECO:0000313" key="5">
    <source>
        <dbReference type="Proteomes" id="UP000238296"/>
    </source>
</evidence>
<dbReference type="Pfam" id="PF01636">
    <property type="entry name" value="APH"/>
    <property type="match status" value="1"/>
</dbReference>
<evidence type="ECO:0000259" key="1">
    <source>
        <dbReference type="Pfam" id="PF01636"/>
    </source>
</evidence>
<dbReference type="InterPro" id="IPR052898">
    <property type="entry name" value="ACAD10-like"/>
</dbReference>
<dbReference type="CDD" id="cd05154">
    <property type="entry name" value="ACAD10_11_N-like"/>
    <property type="match status" value="1"/>
</dbReference>
<dbReference type="Gene3D" id="3.90.1200.10">
    <property type="match status" value="1"/>
</dbReference>
<accession>A0A1S1NEC1</accession>
<protein>
    <submittedName>
        <fullName evidence="2">Phosphotransferase family protein</fullName>
    </submittedName>
</protein>
<dbReference type="Proteomes" id="UP000179734">
    <property type="component" value="Unassembled WGS sequence"/>
</dbReference>
<dbReference type="PANTHER" id="PTHR47829:SF1">
    <property type="entry name" value="HAD FAMILY PHOSPHATASE"/>
    <property type="match status" value="1"/>
</dbReference>
<dbReference type="EMBL" id="MLQM01000116">
    <property type="protein sequence ID" value="OHV00011.1"/>
    <property type="molecule type" value="Genomic_DNA"/>
</dbReference>
<keyword evidence="2" id="KW-0808">Transferase</keyword>
<organism evidence="2 4">
    <name type="scientific">Mycobacterium talmoniae</name>
    <dbReference type="NCBI Taxonomy" id="1858794"/>
    <lineage>
        <taxon>Bacteria</taxon>
        <taxon>Bacillati</taxon>
        <taxon>Actinomycetota</taxon>
        <taxon>Actinomycetes</taxon>
        <taxon>Mycobacteriales</taxon>
        <taxon>Mycobacteriaceae</taxon>
        <taxon>Mycobacterium</taxon>
    </lineage>
</organism>